<evidence type="ECO:0000313" key="4">
    <source>
        <dbReference type="Proteomes" id="UP000000589"/>
    </source>
</evidence>
<accession>D6RJ44</accession>
<evidence type="ECO:0000313" key="3">
    <source>
        <dbReference type="MGI" id="MGI:1921579"/>
    </source>
</evidence>
<dbReference type="AlphaFoldDB" id="D6RJ44"/>
<protein>
    <submittedName>
        <fullName evidence="2">Innate immunity activator</fullName>
    </submittedName>
</protein>
<dbReference type="GeneTree" id="ENSGT00940000154102"/>
<evidence type="ECO:0000256" key="1">
    <source>
        <dbReference type="SAM" id="MobiDB-lite"/>
    </source>
</evidence>
<dbReference type="Bgee" id="ENSMUSG00000041605">
    <property type="expression patterns" value="Expressed in epithelium of stomach and 123 other cell types or tissues"/>
</dbReference>
<evidence type="ECO:0000313" key="2">
    <source>
        <dbReference type="Ensembl" id="ENSMUSP00000120263.3"/>
    </source>
</evidence>
<proteinExistence type="predicted"/>
<feature type="compositionally biased region" description="Low complexity" evidence="1">
    <location>
        <begin position="23"/>
        <end position="47"/>
    </location>
</feature>
<reference evidence="2" key="4">
    <citation type="submission" date="2025-09" db="UniProtKB">
        <authorList>
            <consortium name="Ensembl"/>
        </authorList>
    </citation>
    <scope>IDENTIFICATION</scope>
    <source>
        <strain evidence="2">C57BL/6J</strain>
    </source>
</reference>
<dbReference type="VEuPathDB" id="HostDB:ENSMUSG00000041605"/>
<dbReference type="ExpressionAtlas" id="D6RJ44">
    <property type="expression patterns" value="baseline and differential"/>
</dbReference>
<sequence length="83" mass="8880">MLQMPKLNEIPPGRGGPGEPWGEGRWAGPTGPEAARPARGARGQARGARARWDRNSSWRVRMKSVTPTAASSCSLARTALSLQ</sequence>
<reference evidence="2 4" key="1">
    <citation type="journal article" date="2009" name="PLoS Biol.">
        <title>Lineage-specific biology revealed by a finished genome assembly of the mouse.</title>
        <authorList>
            <consortium name="Mouse Genome Sequencing Consortium"/>
            <person name="Church D.M."/>
            <person name="Goodstadt L."/>
            <person name="Hillier L.W."/>
            <person name="Zody M.C."/>
            <person name="Goldstein S."/>
            <person name="She X."/>
            <person name="Bult C.J."/>
            <person name="Agarwala R."/>
            <person name="Cherry J.L."/>
            <person name="DiCuccio M."/>
            <person name="Hlavina W."/>
            <person name="Kapustin Y."/>
            <person name="Meric P."/>
            <person name="Maglott D."/>
            <person name="Birtle Z."/>
            <person name="Marques A.C."/>
            <person name="Graves T."/>
            <person name="Zhou S."/>
            <person name="Teague B."/>
            <person name="Potamousis K."/>
            <person name="Churas C."/>
            <person name="Place M."/>
            <person name="Herschleb J."/>
            <person name="Runnheim R."/>
            <person name="Forrest D."/>
            <person name="Amos-Landgraf J."/>
            <person name="Schwartz D.C."/>
            <person name="Cheng Z."/>
            <person name="Lindblad-Toh K."/>
            <person name="Eichler E.E."/>
            <person name="Ponting C.P."/>
        </authorList>
    </citation>
    <scope>NUCLEOTIDE SEQUENCE [LARGE SCALE GENOMIC DNA]</scope>
    <source>
        <strain evidence="2 4">C57BL/6J</strain>
    </source>
</reference>
<dbReference type="Proteomes" id="UP000000589">
    <property type="component" value="Chromosome 1"/>
</dbReference>
<reference evidence="2 4" key="2">
    <citation type="journal article" date="2011" name="PLoS Biol.">
        <title>Modernizing reference genome assemblies.</title>
        <authorList>
            <person name="Church D.M."/>
            <person name="Schneider V.A."/>
            <person name="Graves T."/>
            <person name="Auger K."/>
            <person name="Cunningham F."/>
            <person name="Bouk N."/>
            <person name="Chen H.C."/>
            <person name="Agarwala R."/>
            <person name="McLaren W.M."/>
            <person name="Ritchie G.R."/>
            <person name="Albracht D."/>
            <person name="Kremitzki M."/>
            <person name="Rock S."/>
            <person name="Kotkiewicz H."/>
            <person name="Kremitzki C."/>
            <person name="Wollam A."/>
            <person name="Trani L."/>
            <person name="Fulton L."/>
            <person name="Fulton R."/>
            <person name="Matthews L."/>
            <person name="Whitehead S."/>
            <person name="Chow W."/>
            <person name="Torrance J."/>
            <person name="Dunn M."/>
            <person name="Harden G."/>
            <person name="Threadgold G."/>
            <person name="Wood J."/>
            <person name="Collins J."/>
            <person name="Heath P."/>
            <person name="Griffiths G."/>
            <person name="Pelan S."/>
            <person name="Grafham D."/>
            <person name="Eichler E.E."/>
            <person name="Weinstock G."/>
            <person name="Mardis E.R."/>
            <person name="Wilson R.K."/>
            <person name="Howe K."/>
            <person name="Flicek P."/>
            <person name="Hubbard T."/>
        </authorList>
    </citation>
    <scope>NUCLEOTIDE SEQUENCE [LARGE SCALE GENOMIC DNA]</scope>
    <source>
        <strain evidence="2 4">C57BL/6J</strain>
    </source>
</reference>
<name>D6RJ44_MOUSE</name>
<dbReference type="Antibodypedia" id="34491">
    <property type="antibodies" value="123 antibodies from 19 providers"/>
</dbReference>
<organism evidence="2 4">
    <name type="scientific">Mus musculus</name>
    <name type="common">Mouse</name>
    <dbReference type="NCBI Taxonomy" id="10090"/>
    <lineage>
        <taxon>Eukaryota</taxon>
        <taxon>Metazoa</taxon>
        <taxon>Chordata</taxon>
        <taxon>Craniata</taxon>
        <taxon>Vertebrata</taxon>
        <taxon>Euteleostomi</taxon>
        <taxon>Mammalia</taxon>
        <taxon>Eutheria</taxon>
        <taxon>Euarchontoglires</taxon>
        <taxon>Glires</taxon>
        <taxon>Rodentia</taxon>
        <taxon>Myomorpha</taxon>
        <taxon>Muroidea</taxon>
        <taxon>Muridae</taxon>
        <taxon>Murinae</taxon>
        <taxon>Mus</taxon>
        <taxon>Mus</taxon>
    </lineage>
</organism>
<gene>
    <name evidence="2 3" type="primary">Inava</name>
</gene>
<feature type="compositionally biased region" description="Polar residues" evidence="1">
    <location>
        <begin position="65"/>
        <end position="83"/>
    </location>
</feature>
<feature type="region of interest" description="Disordered" evidence="1">
    <location>
        <begin position="1"/>
        <end position="83"/>
    </location>
</feature>
<dbReference type="AGR" id="MGI:1921579"/>
<dbReference type="Ensembl" id="ENSMUST00000153910.2">
    <property type="protein sequence ID" value="ENSMUSP00000120263.3"/>
    <property type="gene ID" value="ENSMUSG00000041605.17"/>
</dbReference>
<dbReference type="MGI" id="MGI:1921579">
    <property type="gene designation" value="Inava"/>
</dbReference>
<reference evidence="2" key="3">
    <citation type="submission" date="2025-08" db="UniProtKB">
        <authorList>
            <consortium name="Ensembl"/>
        </authorList>
    </citation>
    <scope>IDENTIFICATION</scope>
    <source>
        <strain evidence="2">C57BL/6J</strain>
    </source>
</reference>
<keyword evidence="4" id="KW-1185">Reference proteome</keyword>
<dbReference type="HOGENOM" id="CLU_2346094_0_0_1"/>